<evidence type="ECO:0000256" key="2">
    <source>
        <dbReference type="SAM" id="MobiDB-lite"/>
    </source>
</evidence>
<reference evidence="5" key="1">
    <citation type="journal article" date="2019" name="Int. J. Syst. Evol. Microbiol.">
        <title>The Global Catalogue of Microorganisms (GCM) 10K type strain sequencing project: providing services to taxonomists for standard genome sequencing and annotation.</title>
        <authorList>
            <consortium name="The Broad Institute Genomics Platform"/>
            <consortium name="The Broad Institute Genome Sequencing Center for Infectious Disease"/>
            <person name="Wu L."/>
            <person name="Ma J."/>
        </authorList>
    </citation>
    <scope>NUCLEOTIDE SEQUENCE [LARGE SCALE GENOMIC DNA]</scope>
    <source>
        <strain evidence="5">JCM 14046</strain>
    </source>
</reference>
<dbReference type="Gene3D" id="3.40.50.620">
    <property type="entry name" value="HUPs"/>
    <property type="match status" value="2"/>
</dbReference>
<dbReference type="RefSeq" id="WP_344005717.1">
    <property type="nucleotide sequence ID" value="NZ_BAAAMY010000004.1"/>
</dbReference>
<dbReference type="Proteomes" id="UP001501612">
    <property type="component" value="Unassembled WGS sequence"/>
</dbReference>
<accession>A0ABP5AKS6</accession>
<name>A0ABP5AKS6_9ACTN</name>
<comment type="similarity">
    <text evidence="1">Belongs to the universal stress protein A family.</text>
</comment>
<dbReference type="InterPro" id="IPR006016">
    <property type="entry name" value="UspA"/>
</dbReference>
<evidence type="ECO:0000313" key="5">
    <source>
        <dbReference type="Proteomes" id="UP001501612"/>
    </source>
</evidence>
<dbReference type="Pfam" id="PF00582">
    <property type="entry name" value="Usp"/>
    <property type="match status" value="2"/>
</dbReference>
<organism evidence="4 5">
    <name type="scientific">Nocardioides lentus</name>
    <dbReference type="NCBI Taxonomy" id="338077"/>
    <lineage>
        <taxon>Bacteria</taxon>
        <taxon>Bacillati</taxon>
        <taxon>Actinomycetota</taxon>
        <taxon>Actinomycetes</taxon>
        <taxon>Propionibacteriales</taxon>
        <taxon>Nocardioidaceae</taxon>
        <taxon>Nocardioides</taxon>
    </lineage>
</organism>
<feature type="domain" description="UspA" evidence="3">
    <location>
        <begin position="60"/>
        <end position="186"/>
    </location>
</feature>
<dbReference type="EMBL" id="BAAAMY010000004">
    <property type="protein sequence ID" value="GAA1914530.1"/>
    <property type="molecule type" value="Genomic_DNA"/>
</dbReference>
<comment type="caution">
    <text evidence="4">The sequence shown here is derived from an EMBL/GenBank/DDBJ whole genome shotgun (WGS) entry which is preliminary data.</text>
</comment>
<evidence type="ECO:0000256" key="1">
    <source>
        <dbReference type="ARBA" id="ARBA00008791"/>
    </source>
</evidence>
<dbReference type="SUPFAM" id="SSF52402">
    <property type="entry name" value="Adenine nucleotide alpha hydrolases-like"/>
    <property type="match status" value="2"/>
</dbReference>
<keyword evidence="5" id="KW-1185">Reference proteome</keyword>
<feature type="region of interest" description="Disordered" evidence="2">
    <location>
        <begin position="1"/>
        <end position="57"/>
    </location>
</feature>
<evidence type="ECO:0000259" key="3">
    <source>
        <dbReference type="Pfam" id="PF00582"/>
    </source>
</evidence>
<evidence type="ECO:0000313" key="4">
    <source>
        <dbReference type="EMBL" id="GAA1914530.1"/>
    </source>
</evidence>
<gene>
    <name evidence="4" type="ORF">GCM10009737_14890</name>
</gene>
<sequence>MTTTRHPRPRDRDGAPAPAGSGPGPAQRLPDTGVVVGVDAGRDPVPPTGPASGRPVGAPAWAAAEAATSGHGLLLLAACRPDAPLPPTFGDQATPYVEPDRVRATAELERLARAMREGRDGPARGAPAVTTAVVPGRAAEVILTSGREARLVVVGQRRLGAVRRWAEGSTSLTVASRSPVPVVVVPDDWPLPGDHDTTDPVAVGVDLRPGDLRSGPAGAPGRHVRHPRLERAAASIAVAASFASRRGVALRVVSTWDAPEEIGWATTYRIVTDERRTADLHDWLAGLRAVPPDLEVRVEVSTGRASEHLLAAAATSGLTVIGRRSGVLGPAGPRLGAVARALLRHTPAPVAVVPHHDGG</sequence>
<feature type="compositionally biased region" description="Low complexity" evidence="2">
    <location>
        <begin position="15"/>
        <end position="26"/>
    </location>
</feature>
<dbReference type="PANTHER" id="PTHR46268">
    <property type="entry name" value="STRESS RESPONSE PROTEIN NHAX"/>
    <property type="match status" value="1"/>
</dbReference>
<protein>
    <recommendedName>
        <fullName evidence="3">UspA domain-containing protein</fullName>
    </recommendedName>
</protein>
<feature type="domain" description="UspA" evidence="3">
    <location>
        <begin position="236"/>
        <end position="354"/>
    </location>
</feature>
<dbReference type="PANTHER" id="PTHR46268:SF6">
    <property type="entry name" value="UNIVERSAL STRESS PROTEIN UP12"/>
    <property type="match status" value="1"/>
</dbReference>
<dbReference type="InterPro" id="IPR014729">
    <property type="entry name" value="Rossmann-like_a/b/a_fold"/>
</dbReference>
<proteinExistence type="inferred from homology"/>